<dbReference type="CDD" id="cd19757">
    <property type="entry name" value="Bbox1"/>
    <property type="match status" value="1"/>
</dbReference>
<dbReference type="AlphaFoldDB" id="A0A8B8EX40"/>
<organism evidence="3 5">
    <name type="scientific">Crassostrea virginica</name>
    <name type="common">Eastern oyster</name>
    <dbReference type="NCBI Taxonomy" id="6565"/>
    <lineage>
        <taxon>Eukaryota</taxon>
        <taxon>Metazoa</taxon>
        <taxon>Spiralia</taxon>
        <taxon>Lophotrochozoa</taxon>
        <taxon>Mollusca</taxon>
        <taxon>Bivalvia</taxon>
        <taxon>Autobranchia</taxon>
        <taxon>Pteriomorphia</taxon>
        <taxon>Ostreida</taxon>
        <taxon>Ostreoidea</taxon>
        <taxon>Ostreidae</taxon>
        <taxon>Crassostrea</taxon>
    </lineage>
</organism>
<dbReference type="KEGG" id="cvn:111137352"/>
<gene>
    <name evidence="4 5" type="primary">LOC111137352</name>
</gene>
<dbReference type="PROSITE" id="PS50119">
    <property type="entry name" value="ZF_BBOX"/>
    <property type="match status" value="1"/>
</dbReference>
<dbReference type="InterPro" id="IPR000315">
    <property type="entry name" value="Znf_B-box"/>
</dbReference>
<evidence type="ECO:0000259" key="2">
    <source>
        <dbReference type="PROSITE" id="PS50119"/>
    </source>
</evidence>
<dbReference type="Proteomes" id="UP000694844">
    <property type="component" value="Chromosome 5"/>
</dbReference>
<feature type="domain" description="B box-type" evidence="2">
    <location>
        <begin position="29"/>
        <end position="71"/>
    </location>
</feature>
<evidence type="ECO:0000313" key="3">
    <source>
        <dbReference type="Proteomes" id="UP000694844"/>
    </source>
</evidence>
<accession>A0A8B8EX40</accession>
<sequence length="623" mass="70411">MYSEKSSGPAVPADKPQTPALSDFVCGPCSSSRVYSRGTIFCFLCKELFCHNCSKLHRMKEWSQNHTIVILDNASSETLKTILSQQFHRSQQDLSQRPNRWSRRAPLNEGFESKSKYLNALANNHDHETEDLDNERYCTEHQVVFCSKCKDTHSECKKTTSVVSLADKLLKRGGISQIISEYKNFIRFSDIMVCDRLNQEKQLESQRNEIFPTIQSMKNQFGQMINGKVTNIENEINEKMDKFTKSIRLYIEKCKRAKLLAQSDLDSLLAVSDKRVSGPIVKTYFRLKTKYPIYEKYLRDLYSETEFISLQFVPNEEILALPNIVTSVGTLKERHCSSTLPPFMSVDNIRPFSERSLSYRKHGDIRLFGLGILGKGGITSVKCTTGGYIMAVARSTCEFRVFTARGWTVAHRTFSSLPWDFTFISENDVVVTLPGDKKLVTLNVDLTLRKIIQVKEVSLPEACWAVTECNGKLIGTFAPYEPNVHLKVMTLDGTPEKVIEISDSPVPFRAPQNLLYHRDKLYISDTYSHALIVTDLDGHVTFAFKSAEFENPAGITVDHQGNIYVCGKASRNVFQISGQGEVREILSPNECASRPSCVSLCGNGSILLLAFTDSNVIKSFQFK</sequence>
<protein>
    <submittedName>
        <fullName evidence="4 5">Uncharacterized protein LOC111137352</fullName>
    </submittedName>
</protein>
<keyword evidence="3" id="KW-1185">Reference proteome</keyword>
<dbReference type="RefSeq" id="XP_022344502.1">
    <property type="nucleotide sequence ID" value="XM_022488794.1"/>
</dbReference>
<dbReference type="RefSeq" id="XP_022344501.1">
    <property type="nucleotide sequence ID" value="XM_022488793.1"/>
</dbReference>
<dbReference type="Gene3D" id="2.120.10.30">
    <property type="entry name" value="TolB, C-terminal domain"/>
    <property type="match status" value="1"/>
</dbReference>
<proteinExistence type="predicted"/>
<evidence type="ECO:0000313" key="4">
    <source>
        <dbReference type="RefSeq" id="XP_022344501.1"/>
    </source>
</evidence>
<keyword evidence="1" id="KW-0863">Zinc-finger</keyword>
<name>A0A8B8EX40_CRAVI</name>
<keyword evidence="1" id="KW-0479">Metal-binding</keyword>
<dbReference type="InterPro" id="IPR011042">
    <property type="entry name" value="6-blade_b-propeller_TolB-like"/>
</dbReference>
<keyword evidence="1" id="KW-0862">Zinc</keyword>
<reference evidence="4 5" key="1">
    <citation type="submission" date="2025-04" db="UniProtKB">
        <authorList>
            <consortium name="RefSeq"/>
        </authorList>
    </citation>
    <scope>IDENTIFICATION</scope>
    <source>
        <tissue evidence="4 5">Whole sample</tissue>
    </source>
</reference>
<dbReference type="SUPFAM" id="SSF101898">
    <property type="entry name" value="NHL repeat"/>
    <property type="match status" value="1"/>
</dbReference>
<dbReference type="GeneID" id="111137352"/>
<evidence type="ECO:0000256" key="1">
    <source>
        <dbReference type="PROSITE-ProRule" id="PRU00024"/>
    </source>
</evidence>
<dbReference type="OrthoDB" id="6093297at2759"/>
<evidence type="ECO:0000313" key="5">
    <source>
        <dbReference type="RefSeq" id="XP_022344502.1"/>
    </source>
</evidence>
<dbReference type="GO" id="GO:0008270">
    <property type="term" value="F:zinc ion binding"/>
    <property type="evidence" value="ECO:0007669"/>
    <property type="project" value="UniProtKB-KW"/>
</dbReference>